<sequence>MQCQQCGLSTLKTISKQRQQGSIFSVYLAPTTFVVAFCTGEVHTHRVVPLSTEAAGFFLYFAFGSNLLKERLQLANPSATFYKTGRLKDYKLNFGLWKEHIDNAWHGGVATIESYPGAEVWGVIWTLNNEHLSSLDDQEAVKAGVYSPLEVSVETDNGTVLCRTYQMNNFHACPPSPQYKQVVCLGAEQHGLPVEYKKSLEAVQTNNYSGPSILDQIPTITNLRLNSSNSGS</sequence>
<dbReference type="Ensembl" id="ENSMZET00005006406.1">
    <property type="protein sequence ID" value="ENSMZEP00005006118.1"/>
    <property type="gene ID" value="ENSMZEG00005004731.1"/>
</dbReference>
<evidence type="ECO:0000313" key="5">
    <source>
        <dbReference type="Proteomes" id="UP000265160"/>
    </source>
</evidence>
<feature type="active site" description="Proton acceptor" evidence="2">
    <location>
        <position position="139"/>
    </location>
</feature>
<evidence type="ECO:0000313" key="4">
    <source>
        <dbReference type="Ensembl" id="ENSMZEP00005006118.1"/>
    </source>
</evidence>
<keyword evidence="5" id="KW-1185">Reference proteome</keyword>
<reference evidence="4" key="2">
    <citation type="submission" date="2025-08" db="UniProtKB">
        <authorList>
            <consortium name="Ensembl"/>
        </authorList>
    </citation>
    <scope>IDENTIFICATION</scope>
</reference>
<dbReference type="Gene3D" id="3.10.490.10">
    <property type="entry name" value="Gamma-glutamyl cyclotransferase-like"/>
    <property type="match status" value="1"/>
</dbReference>
<proteinExistence type="predicted"/>
<dbReference type="PANTHER" id="PTHR12935">
    <property type="entry name" value="GAMMA-GLUTAMYLCYCLOTRANSFERASE"/>
    <property type="match status" value="1"/>
</dbReference>
<keyword evidence="1" id="KW-0456">Lyase</keyword>
<organism evidence="4 5">
    <name type="scientific">Maylandia zebra</name>
    <name type="common">zebra mbuna</name>
    <dbReference type="NCBI Taxonomy" id="106582"/>
    <lineage>
        <taxon>Eukaryota</taxon>
        <taxon>Metazoa</taxon>
        <taxon>Chordata</taxon>
        <taxon>Craniata</taxon>
        <taxon>Vertebrata</taxon>
        <taxon>Euteleostomi</taxon>
        <taxon>Actinopterygii</taxon>
        <taxon>Neopterygii</taxon>
        <taxon>Teleostei</taxon>
        <taxon>Neoteleostei</taxon>
        <taxon>Acanthomorphata</taxon>
        <taxon>Ovalentaria</taxon>
        <taxon>Cichlomorphae</taxon>
        <taxon>Cichliformes</taxon>
        <taxon>Cichlidae</taxon>
        <taxon>African cichlids</taxon>
        <taxon>Pseudocrenilabrinae</taxon>
        <taxon>Haplochromini</taxon>
        <taxon>Maylandia</taxon>
        <taxon>Maylandia zebra complex</taxon>
    </lineage>
</organism>
<dbReference type="SUPFAM" id="SSF110857">
    <property type="entry name" value="Gamma-glutamyl cyclotransferase-like"/>
    <property type="match status" value="1"/>
</dbReference>
<evidence type="ECO:0000256" key="1">
    <source>
        <dbReference type="ARBA" id="ARBA00023239"/>
    </source>
</evidence>
<evidence type="ECO:0000256" key="2">
    <source>
        <dbReference type="PIRSR" id="PIRSR617939-1"/>
    </source>
</evidence>
<reference evidence="4 5" key="1">
    <citation type="journal article" date="2014" name="Nature">
        <title>The genomic substrate for adaptive radiation in African cichlid fish.</title>
        <authorList>
            <person name="Brawand D."/>
            <person name="Wagner C.E."/>
            <person name="Li Y.I."/>
            <person name="Malinsky M."/>
            <person name="Keller I."/>
            <person name="Fan S."/>
            <person name="Simakov O."/>
            <person name="Ng A.Y."/>
            <person name="Lim Z.W."/>
            <person name="Bezault E."/>
            <person name="Turner-Maier J."/>
            <person name="Johnson J."/>
            <person name="Alcazar R."/>
            <person name="Noh H.J."/>
            <person name="Russell P."/>
            <person name="Aken B."/>
            <person name="Alfoldi J."/>
            <person name="Amemiya C."/>
            <person name="Azzouzi N."/>
            <person name="Baroiller J.F."/>
            <person name="Barloy-Hubler F."/>
            <person name="Berlin A."/>
            <person name="Bloomquist R."/>
            <person name="Carleton K.L."/>
            <person name="Conte M.A."/>
            <person name="D'Cotta H."/>
            <person name="Eshel O."/>
            <person name="Gaffney L."/>
            <person name="Galibert F."/>
            <person name="Gante H.F."/>
            <person name="Gnerre S."/>
            <person name="Greuter L."/>
            <person name="Guyon R."/>
            <person name="Haddad N.S."/>
            <person name="Haerty W."/>
            <person name="Harris R.M."/>
            <person name="Hofmann H.A."/>
            <person name="Hourlier T."/>
            <person name="Hulata G."/>
            <person name="Jaffe D.B."/>
            <person name="Lara M."/>
            <person name="Lee A.P."/>
            <person name="MacCallum I."/>
            <person name="Mwaiko S."/>
            <person name="Nikaido M."/>
            <person name="Nishihara H."/>
            <person name="Ozouf-Costaz C."/>
            <person name="Penman D.J."/>
            <person name="Przybylski D."/>
            <person name="Rakotomanga M."/>
            <person name="Renn S.C.P."/>
            <person name="Ribeiro F.J."/>
            <person name="Ron M."/>
            <person name="Salzburger W."/>
            <person name="Sanchez-Pulido L."/>
            <person name="Santos M.E."/>
            <person name="Searle S."/>
            <person name="Sharpe T."/>
            <person name="Swofford R."/>
            <person name="Tan F.J."/>
            <person name="Williams L."/>
            <person name="Young S."/>
            <person name="Yin S."/>
            <person name="Okada N."/>
            <person name="Kocher T.D."/>
            <person name="Miska E.A."/>
            <person name="Lander E.S."/>
            <person name="Venkatesh B."/>
            <person name="Fernald R.D."/>
            <person name="Meyer A."/>
            <person name="Ponting C.P."/>
            <person name="Streelman J.T."/>
            <person name="Lindblad-Toh K."/>
            <person name="Seehausen O."/>
            <person name="Di Palma F."/>
        </authorList>
    </citation>
    <scope>NUCLEOTIDE SEQUENCE</scope>
</reference>
<dbReference type="AlphaFoldDB" id="A0A3P9B889"/>
<dbReference type="InterPro" id="IPR013024">
    <property type="entry name" value="GGCT-like"/>
</dbReference>
<dbReference type="Proteomes" id="UP000265160">
    <property type="component" value="LG22"/>
</dbReference>
<accession>A0A3P9B889</accession>
<feature type="binding site" evidence="3">
    <location>
        <position position="179"/>
    </location>
    <ligand>
        <name>substrate</name>
    </ligand>
</feature>
<dbReference type="InterPro" id="IPR036568">
    <property type="entry name" value="GGCT-like_sf"/>
</dbReference>
<dbReference type="GO" id="GO:0003839">
    <property type="term" value="F:gamma-glutamylcyclotransferase activity"/>
    <property type="evidence" value="ECO:0007669"/>
    <property type="project" value="InterPro"/>
</dbReference>
<reference evidence="4" key="3">
    <citation type="submission" date="2025-09" db="UniProtKB">
        <authorList>
            <consortium name="Ensembl"/>
        </authorList>
    </citation>
    <scope>IDENTIFICATION</scope>
</reference>
<dbReference type="GeneTree" id="ENSGT00500000044921"/>
<protein>
    <submittedName>
        <fullName evidence="4">Gamma-glutamylcyclotransferase a</fullName>
    </submittedName>
</protein>
<dbReference type="PANTHER" id="PTHR12935:SF13">
    <property type="entry name" value="GAMMA-GLUTAMYLCYCLOTRANSFERASE"/>
    <property type="match status" value="1"/>
</dbReference>
<evidence type="ECO:0000256" key="3">
    <source>
        <dbReference type="PIRSR" id="PIRSR617939-2"/>
    </source>
</evidence>
<dbReference type="STRING" id="106582.ENSMZEP00005006118"/>
<name>A0A3P9B889_9CICH</name>
<dbReference type="CDD" id="cd06661">
    <property type="entry name" value="GGCT_like"/>
    <property type="match status" value="1"/>
</dbReference>
<dbReference type="Pfam" id="PF13772">
    <property type="entry name" value="AIG2_2"/>
    <property type="match status" value="1"/>
</dbReference>
<feature type="binding site" evidence="3">
    <location>
        <begin position="60"/>
        <end position="65"/>
    </location>
    <ligand>
        <name>substrate</name>
    </ligand>
</feature>
<dbReference type="InterPro" id="IPR017939">
    <property type="entry name" value="G-Glutamylcylcotransferase"/>
</dbReference>